<accession>A0A644WTQ7</accession>
<reference evidence="3" key="1">
    <citation type="submission" date="2019-08" db="EMBL/GenBank/DDBJ databases">
        <authorList>
            <person name="Kucharzyk K."/>
            <person name="Murdoch R.W."/>
            <person name="Higgins S."/>
            <person name="Loffler F."/>
        </authorList>
    </citation>
    <scope>NUCLEOTIDE SEQUENCE</scope>
</reference>
<keyword evidence="2" id="KW-1133">Transmembrane helix</keyword>
<sequence>MSFFKLHKPLVYKYKPIYYDPKKEAQKDRMKKMEQEGQTVDKSEGYEPKVLRRGSFREMADRNRNSKQAQTRQSNIRLIIIIMILLLIAYFLVR</sequence>
<proteinExistence type="predicted"/>
<evidence type="ECO:0000256" key="1">
    <source>
        <dbReference type="SAM" id="MobiDB-lite"/>
    </source>
</evidence>
<evidence type="ECO:0000313" key="3">
    <source>
        <dbReference type="EMBL" id="MPM07305.1"/>
    </source>
</evidence>
<evidence type="ECO:0000256" key="2">
    <source>
        <dbReference type="SAM" id="Phobius"/>
    </source>
</evidence>
<protein>
    <recommendedName>
        <fullName evidence="4">Riboflavin synthase subunit beta</fullName>
    </recommendedName>
</protein>
<name>A0A644WTQ7_9ZZZZ</name>
<keyword evidence="2" id="KW-0472">Membrane</keyword>
<keyword evidence="2" id="KW-0812">Transmembrane</keyword>
<dbReference type="AlphaFoldDB" id="A0A644WTQ7"/>
<evidence type="ECO:0008006" key="4">
    <source>
        <dbReference type="Google" id="ProtNLM"/>
    </source>
</evidence>
<organism evidence="3">
    <name type="scientific">bioreactor metagenome</name>
    <dbReference type="NCBI Taxonomy" id="1076179"/>
    <lineage>
        <taxon>unclassified sequences</taxon>
        <taxon>metagenomes</taxon>
        <taxon>ecological metagenomes</taxon>
    </lineage>
</organism>
<comment type="caution">
    <text evidence="3">The sequence shown here is derived from an EMBL/GenBank/DDBJ whole genome shotgun (WGS) entry which is preliminary data.</text>
</comment>
<dbReference type="EMBL" id="VSSQ01001321">
    <property type="protein sequence ID" value="MPM07305.1"/>
    <property type="molecule type" value="Genomic_DNA"/>
</dbReference>
<feature type="region of interest" description="Disordered" evidence="1">
    <location>
        <begin position="25"/>
        <end position="44"/>
    </location>
</feature>
<gene>
    <name evidence="3" type="ORF">SDC9_53611</name>
</gene>
<feature type="transmembrane region" description="Helical" evidence="2">
    <location>
        <begin position="74"/>
        <end position="93"/>
    </location>
</feature>